<dbReference type="Proteomes" id="UP001515480">
    <property type="component" value="Unassembled WGS sequence"/>
</dbReference>
<dbReference type="GO" id="GO:0005787">
    <property type="term" value="C:signal peptidase complex"/>
    <property type="evidence" value="ECO:0007669"/>
    <property type="project" value="UniProtKB-UniRule"/>
</dbReference>
<gene>
    <name evidence="11" type="ORF">AB1Y20_020741</name>
</gene>
<reference evidence="11 12" key="1">
    <citation type="journal article" date="2024" name="Science">
        <title>Giant polyketide synthase enzymes in the biosynthesis of giant marine polyether toxins.</title>
        <authorList>
            <person name="Fallon T.R."/>
            <person name="Shende V.V."/>
            <person name="Wierzbicki I.H."/>
            <person name="Pendleton A.L."/>
            <person name="Watervoot N.F."/>
            <person name="Auber R.P."/>
            <person name="Gonzalez D.J."/>
            <person name="Wisecaver J.H."/>
            <person name="Moore B.S."/>
        </authorList>
    </citation>
    <scope>NUCLEOTIDE SEQUENCE [LARGE SCALE GENOMIC DNA]</scope>
    <source>
        <strain evidence="11 12">12B1</strain>
    </source>
</reference>
<dbReference type="GO" id="GO:0006465">
    <property type="term" value="P:signal peptide processing"/>
    <property type="evidence" value="ECO:0007669"/>
    <property type="project" value="UniProtKB-UniRule"/>
</dbReference>
<dbReference type="Pfam" id="PF06703">
    <property type="entry name" value="SPC25"/>
    <property type="match status" value="1"/>
</dbReference>
<keyword evidence="6 9" id="KW-1133">Transmembrane helix</keyword>
<accession>A0AB34JUH2</accession>
<evidence type="ECO:0000256" key="6">
    <source>
        <dbReference type="ARBA" id="ARBA00022989"/>
    </source>
</evidence>
<organism evidence="11 12">
    <name type="scientific">Prymnesium parvum</name>
    <name type="common">Toxic golden alga</name>
    <dbReference type="NCBI Taxonomy" id="97485"/>
    <lineage>
        <taxon>Eukaryota</taxon>
        <taxon>Haptista</taxon>
        <taxon>Haptophyta</taxon>
        <taxon>Prymnesiophyceae</taxon>
        <taxon>Prymnesiales</taxon>
        <taxon>Prymnesiaceae</taxon>
        <taxon>Prymnesium</taxon>
    </lineage>
</organism>
<dbReference type="AlphaFoldDB" id="A0AB34JUH2"/>
<evidence type="ECO:0000256" key="4">
    <source>
        <dbReference type="ARBA" id="ARBA00022692"/>
    </source>
</evidence>
<comment type="caution">
    <text evidence="9">Lacks conserved residue(s) required for the propagation of feature annotation.</text>
</comment>
<evidence type="ECO:0000256" key="9">
    <source>
        <dbReference type="RuleBase" id="RU368033"/>
    </source>
</evidence>
<dbReference type="PANTHER" id="PTHR13085">
    <property type="entry name" value="MICROSOMAL SIGNAL PEPTIDASE 25 KDA SUBUNIT"/>
    <property type="match status" value="1"/>
</dbReference>
<dbReference type="PANTHER" id="PTHR13085:SF0">
    <property type="entry name" value="SIGNAL PEPTIDASE COMPLEX SUBUNIT 2"/>
    <property type="match status" value="1"/>
</dbReference>
<comment type="subcellular location">
    <subcellularLocation>
        <location evidence="1 9">Endoplasmic reticulum membrane</location>
        <topology evidence="1 9">Multi-pass membrane protein</topology>
    </subcellularLocation>
</comment>
<evidence type="ECO:0000256" key="5">
    <source>
        <dbReference type="ARBA" id="ARBA00022824"/>
    </source>
</evidence>
<dbReference type="GO" id="GO:0045047">
    <property type="term" value="P:protein targeting to ER"/>
    <property type="evidence" value="ECO:0007669"/>
    <property type="project" value="TreeGrafter"/>
</dbReference>
<protein>
    <recommendedName>
        <fullName evidence="3 9">Signal peptidase complex subunit 2</fullName>
    </recommendedName>
</protein>
<proteinExistence type="inferred from homology"/>
<keyword evidence="12" id="KW-1185">Reference proteome</keyword>
<dbReference type="EMBL" id="JBGBPQ010000004">
    <property type="protein sequence ID" value="KAL1525914.1"/>
    <property type="molecule type" value="Genomic_DNA"/>
</dbReference>
<comment type="function">
    <text evidence="8 9">Component of the signal peptidase complex (SPC) which catalyzes the cleavage of N-terminal signal sequences from nascent proteins as they are translocated into the lumen of the endoplasmic reticulum. Enhances the enzymatic activity of SPC and facilitates the interactions between different components of the translocation site.</text>
</comment>
<evidence type="ECO:0000256" key="8">
    <source>
        <dbReference type="ARBA" id="ARBA00045608"/>
    </source>
</evidence>
<dbReference type="InterPro" id="IPR009582">
    <property type="entry name" value="Spc2/SPCS2"/>
</dbReference>
<evidence type="ECO:0000256" key="1">
    <source>
        <dbReference type="ARBA" id="ARBA00004477"/>
    </source>
</evidence>
<feature type="region of interest" description="Disordered" evidence="10">
    <location>
        <begin position="1"/>
        <end position="24"/>
    </location>
</feature>
<keyword evidence="5 9" id="KW-0256">Endoplasmic reticulum</keyword>
<keyword evidence="4 9" id="KW-0812">Transmembrane</keyword>
<evidence type="ECO:0000256" key="7">
    <source>
        <dbReference type="ARBA" id="ARBA00023136"/>
    </source>
</evidence>
<evidence type="ECO:0000313" key="12">
    <source>
        <dbReference type="Proteomes" id="UP001515480"/>
    </source>
</evidence>
<evidence type="ECO:0000256" key="2">
    <source>
        <dbReference type="ARBA" id="ARBA00007324"/>
    </source>
</evidence>
<comment type="caution">
    <text evidence="11">The sequence shown here is derived from an EMBL/GenBank/DDBJ whole genome shotgun (WGS) entry which is preliminary data.</text>
</comment>
<comment type="similarity">
    <text evidence="2 9">Belongs to the SPCS2 family.</text>
</comment>
<evidence type="ECO:0000256" key="3">
    <source>
        <dbReference type="ARBA" id="ARBA00017057"/>
    </source>
</evidence>
<keyword evidence="7 9" id="KW-0472">Membrane</keyword>
<evidence type="ECO:0000256" key="10">
    <source>
        <dbReference type="SAM" id="MobiDB-lite"/>
    </source>
</evidence>
<dbReference type="GO" id="GO:0008233">
    <property type="term" value="F:peptidase activity"/>
    <property type="evidence" value="ECO:0007669"/>
    <property type="project" value="UniProtKB-UniRule"/>
</dbReference>
<feature type="transmembrane region" description="Helical" evidence="9">
    <location>
        <begin position="89"/>
        <end position="113"/>
    </location>
</feature>
<sequence length="222" mass="24980">MSSEEVKEKKEKKPKVEEKKEAPKKTNLGDTATIKRILDDAVIKVVLDSEDLGYVEDTALSNVKLIIGFASVGSSGISHAYPASFPKNWWVLLACCTFYFVCSGILQFLLSFVELESILLVKGDSGSKGRGLNISSHFPRFQETYTLGIASLPKGSLFLPFAPTFRPNPNNKAQDEEKGCAQRSWPVNKFFDEEGTFYDDIFEAEVYEFFKDYETNIQKKTK</sequence>
<name>A0AB34JUH2_PRYPA</name>
<evidence type="ECO:0000313" key="11">
    <source>
        <dbReference type="EMBL" id="KAL1525914.1"/>
    </source>
</evidence>